<dbReference type="RefSeq" id="WP_346164954.1">
    <property type="nucleotide sequence ID" value="NZ_BAAATL010000032.1"/>
</dbReference>
<dbReference type="InterPro" id="IPR013762">
    <property type="entry name" value="Integrase-like_cat_sf"/>
</dbReference>
<evidence type="ECO:0000313" key="6">
    <source>
        <dbReference type="EMBL" id="GAA2502445.1"/>
    </source>
</evidence>
<dbReference type="InterPro" id="IPR002104">
    <property type="entry name" value="Integrase_catalytic"/>
</dbReference>
<evidence type="ECO:0000256" key="1">
    <source>
        <dbReference type="ARBA" id="ARBA00008857"/>
    </source>
</evidence>
<keyword evidence="3" id="KW-0233">DNA recombination</keyword>
<comment type="similarity">
    <text evidence="1">Belongs to the 'phage' integrase family.</text>
</comment>
<dbReference type="PANTHER" id="PTHR30349">
    <property type="entry name" value="PHAGE INTEGRASE-RELATED"/>
    <property type="match status" value="1"/>
</dbReference>
<accession>A0ABP5ZQ55</accession>
<keyword evidence="7" id="KW-1185">Reference proteome</keyword>
<dbReference type="EMBL" id="BAAATL010000032">
    <property type="protein sequence ID" value="GAA2502445.1"/>
    <property type="molecule type" value="Genomic_DNA"/>
</dbReference>
<dbReference type="Proteomes" id="UP001501721">
    <property type="component" value="Unassembled WGS sequence"/>
</dbReference>
<dbReference type="InterPro" id="IPR011010">
    <property type="entry name" value="DNA_brk_join_enz"/>
</dbReference>
<proteinExistence type="inferred from homology"/>
<feature type="domain" description="Tyr recombinase" evidence="5">
    <location>
        <begin position="503"/>
        <end position="702"/>
    </location>
</feature>
<feature type="region of interest" description="Disordered" evidence="4">
    <location>
        <begin position="1"/>
        <end position="20"/>
    </location>
</feature>
<keyword evidence="2" id="KW-0238">DNA-binding</keyword>
<evidence type="ECO:0000313" key="7">
    <source>
        <dbReference type="Proteomes" id="UP001501721"/>
    </source>
</evidence>
<comment type="caution">
    <text evidence="6">The sequence shown here is derived from an EMBL/GenBank/DDBJ whole genome shotgun (WGS) entry which is preliminary data.</text>
</comment>
<protein>
    <recommendedName>
        <fullName evidence="5">Tyr recombinase domain-containing protein</fullName>
    </recommendedName>
</protein>
<organism evidence="6 7">
    <name type="scientific">Streptomyces graminearus</name>
    <dbReference type="NCBI Taxonomy" id="284030"/>
    <lineage>
        <taxon>Bacteria</taxon>
        <taxon>Bacillati</taxon>
        <taxon>Actinomycetota</taxon>
        <taxon>Actinomycetes</taxon>
        <taxon>Kitasatosporales</taxon>
        <taxon>Streptomycetaceae</taxon>
        <taxon>Streptomyces</taxon>
    </lineage>
</organism>
<reference evidence="7" key="1">
    <citation type="journal article" date="2019" name="Int. J. Syst. Evol. Microbiol.">
        <title>The Global Catalogue of Microorganisms (GCM) 10K type strain sequencing project: providing services to taxonomists for standard genome sequencing and annotation.</title>
        <authorList>
            <consortium name="The Broad Institute Genomics Platform"/>
            <consortium name="The Broad Institute Genome Sequencing Center for Infectious Disease"/>
            <person name="Wu L."/>
            <person name="Ma J."/>
        </authorList>
    </citation>
    <scope>NUCLEOTIDE SEQUENCE [LARGE SCALE GENOMIC DNA]</scope>
    <source>
        <strain evidence="7">JCM 6923</strain>
    </source>
</reference>
<dbReference type="Pfam" id="PF00589">
    <property type="entry name" value="Phage_integrase"/>
    <property type="match status" value="1"/>
</dbReference>
<dbReference type="InterPro" id="IPR050090">
    <property type="entry name" value="Tyrosine_recombinase_XerCD"/>
</dbReference>
<dbReference type="SUPFAM" id="SSF56349">
    <property type="entry name" value="DNA breaking-rejoining enzymes"/>
    <property type="match status" value="1"/>
</dbReference>
<evidence type="ECO:0000256" key="4">
    <source>
        <dbReference type="SAM" id="MobiDB-lite"/>
    </source>
</evidence>
<dbReference type="PROSITE" id="PS51898">
    <property type="entry name" value="TYR_RECOMBINASE"/>
    <property type="match status" value="1"/>
</dbReference>
<evidence type="ECO:0000259" key="5">
    <source>
        <dbReference type="PROSITE" id="PS51898"/>
    </source>
</evidence>
<sequence length="879" mass="100492">MSEPVRKLLPVVTPDQPSRTTGDRLEVLHALMRAPGFDSLFHQDVIRIPEDHEAYGWICSVPQCERALEPYRSFCCNHEVEWRKQREAGGLLGDFMRTAEPLRPVSWYQPEDCTICPDIPASGQSPLCFLHTKRWEAHRKYWRNKDAELQPDYDEWLAEQKPFVPFGECRVLACPSLAENPVGLCRRHITRYQKAGSPGRARLPHQWGRWLADRNKPIPVLYDDELAFRKWCAEADPANRMNGTVSLLGLRPLVKAEIQWCMFQRTQLKVEAGHWPLPWIQYLADDCRKLKVNSLADLELDAMRNLSRQVSRTMLRMLRLVYFTREDTRDAGYIETDHFGVRFGTHGGQIDLTGISQRWLRNMVWDQMANRLLTDPPRSTMPFDLMRRGCAELSAFLEVRAPGGGHDPRLLEGRHMVDFVTDCRHRAQNGLPPLAASRRRGGYDQNDPVTAGMVSGFFDGVRRPLRKALETGDIERLGLDRAFVLAVPGGKRSKGRRRPFPDDVAKAVANETNLQALDALDVDDRGLRDSWEALVLTGRRCREVLELRLECIGRLGGLPMFWYDATKVGNYDEAIRIPERLYERIQQRQAKTINRFLEREGREPTGEERRKIALFPSRNSNRQHVKGVSYGWFNTQFRTWIDSITVIHVVTHQARHTLATNLLKNGANLTQVKRYLGQVSEAMAEHYVHIANTDRQLEDALNAIWVNGPGAIEPGMALTSGEPMSREQAEAMMIDLTRKSTPAEGGFCTFQVVVDGGACPWQMDCHNCEKFVMSGADLVYWHRKREQWRTLAERAGNPEVTEYLHQLFEPTARAIDGLEKALAAAGLLDEALALDLRRPQDYFGRVWATAFRANELAQLEDLGDTDFDDEYDNEDEVTP</sequence>
<gene>
    <name evidence="6" type="ORF">GCM10010422_59900</name>
</gene>
<name>A0ABP5ZQ55_9ACTN</name>
<evidence type="ECO:0000256" key="2">
    <source>
        <dbReference type="ARBA" id="ARBA00023125"/>
    </source>
</evidence>
<dbReference type="CDD" id="cd00397">
    <property type="entry name" value="DNA_BRE_C"/>
    <property type="match status" value="1"/>
</dbReference>
<dbReference type="Gene3D" id="1.10.443.10">
    <property type="entry name" value="Intergrase catalytic core"/>
    <property type="match status" value="1"/>
</dbReference>
<evidence type="ECO:0000256" key="3">
    <source>
        <dbReference type="ARBA" id="ARBA00023172"/>
    </source>
</evidence>
<dbReference type="PANTHER" id="PTHR30349:SF41">
    <property type="entry name" value="INTEGRASE_RECOMBINASE PROTEIN MJ0367-RELATED"/>
    <property type="match status" value="1"/>
</dbReference>